<reference evidence="3" key="1">
    <citation type="submission" date="2009-07" db="EMBL/GenBank/DDBJ databases">
        <title>Complete sequence of plasmid 1 of Methylovorus sp. SIP3-4.</title>
        <authorList>
            <consortium name="US DOE Joint Genome Institute"/>
            <person name="Lucas S."/>
            <person name="Copeland A."/>
            <person name="Lapidus A."/>
            <person name="Glavina del Rio T."/>
            <person name="Tice H."/>
            <person name="Bruce D."/>
            <person name="Goodwin L."/>
            <person name="Pitluck S."/>
            <person name="Clum A."/>
            <person name="Larimer F."/>
            <person name="Land M."/>
            <person name="Hauser L."/>
            <person name="Kyrpides N."/>
            <person name="Mikhailova N."/>
            <person name="Kayluzhnaya M."/>
            <person name="Chistoserdova L."/>
        </authorList>
    </citation>
    <scope>NUCLEOTIDE SEQUENCE [LARGE SCALE GENOMIC DNA]</scope>
    <source>
        <strain evidence="3">SIP3-4</strain>
        <plasmid evidence="3">pMsip01</plasmid>
    </source>
</reference>
<dbReference type="InterPro" id="IPR000792">
    <property type="entry name" value="Tscrpt_reg_LuxR_C"/>
</dbReference>
<dbReference type="EMBL" id="CP001675">
    <property type="protein sequence ID" value="ACT52088.1"/>
    <property type="molecule type" value="Genomic_DNA"/>
</dbReference>
<name>C6XEN1_METGS</name>
<evidence type="ECO:0000313" key="3">
    <source>
        <dbReference type="Proteomes" id="UP000002743"/>
    </source>
</evidence>
<dbReference type="Proteomes" id="UP000002743">
    <property type="component" value="Plasmid pMsip01"/>
</dbReference>
<dbReference type="AlphaFoldDB" id="C6XEN1"/>
<dbReference type="Pfam" id="PF00196">
    <property type="entry name" value="GerE"/>
    <property type="match status" value="1"/>
</dbReference>
<dbReference type="OrthoDB" id="8585266at2"/>
<proteinExistence type="predicted"/>
<keyword evidence="2" id="KW-0614">Plasmid</keyword>
<dbReference type="HOGENOM" id="CLU_920736_0_0_4"/>
<dbReference type="InterPro" id="IPR016032">
    <property type="entry name" value="Sig_transdc_resp-reg_C-effctor"/>
</dbReference>
<evidence type="ECO:0000259" key="1">
    <source>
        <dbReference type="Pfam" id="PF00196"/>
    </source>
</evidence>
<accession>C6XEN1</accession>
<feature type="domain" description="HTH luxR-type" evidence="1">
    <location>
        <begin position="189"/>
        <end position="235"/>
    </location>
</feature>
<protein>
    <submittedName>
        <fullName evidence="2">Transcriptional regulator, LuxR family</fullName>
    </submittedName>
</protein>
<dbReference type="RefSeq" id="WP_012777686.1">
    <property type="nucleotide sequence ID" value="NC_012970.1"/>
</dbReference>
<dbReference type="GO" id="GO:0006355">
    <property type="term" value="P:regulation of DNA-templated transcription"/>
    <property type="evidence" value="ECO:0007669"/>
    <property type="project" value="InterPro"/>
</dbReference>
<organism evidence="2 3">
    <name type="scientific">Methylovorus glucosotrophus (strain SIP3-4)</name>
    <dbReference type="NCBI Taxonomy" id="582744"/>
    <lineage>
        <taxon>Bacteria</taxon>
        <taxon>Pseudomonadati</taxon>
        <taxon>Pseudomonadota</taxon>
        <taxon>Betaproteobacteria</taxon>
        <taxon>Nitrosomonadales</taxon>
        <taxon>Methylophilaceae</taxon>
        <taxon>Methylovorus</taxon>
    </lineage>
</organism>
<gene>
    <name evidence="2" type="ordered locus">Msip34_2864</name>
</gene>
<reference evidence="2 3" key="2">
    <citation type="journal article" date="2011" name="J. Bacteriol.">
        <title>Genomes of three methylotrophs from a single niche uncover genetic and metabolic divergence of Methylophilaceae.</title>
        <authorList>
            <person name="Lapidus A."/>
            <person name="Clum A."/>
            <person name="Labutti K."/>
            <person name="Kaluzhnaya M.G."/>
            <person name="Lim S."/>
            <person name="Beck D.A."/>
            <person name="Glavina Del Rio T."/>
            <person name="Nolan M."/>
            <person name="Mavromatis K."/>
            <person name="Huntemann M."/>
            <person name="Lucas S."/>
            <person name="Lidstrom M.E."/>
            <person name="Ivanova N."/>
            <person name="Chistoserdova L."/>
        </authorList>
    </citation>
    <scope>NUCLEOTIDE SEQUENCE [LARGE SCALE GENOMIC DNA]</scope>
    <source>
        <strain evidence="2 3">SIP3-4</strain>
        <plasmid evidence="2 3">pMsip01</plasmid>
    </source>
</reference>
<dbReference type="InterPro" id="IPR036388">
    <property type="entry name" value="WH-like_DNA-bd_sf"/>
</dbReference>
<keyword evidence="3" id="KW-1185">Reference proteome</keyword>
<evidence type="ECO:0000313" key="2">
    <source>
        <dbReference type="EMBL" id="ACT52088.1"/>
    </source>
</evidence>
<dbReference type="KEGG" id="mei:Msip34_2864"/>
<sequence>MAIKNSDMRNITPRGNKWRVRVMKHGVWRTRTFFNLTSAKRFRDNLLSLTTFDTDLPYSDFTNFGMLMHIEQSAQPEQLFPLEEIIHTSMHIDSIIICGIYFLIQDSVVVYIGQSTDVLARLKAHRMAKLIQFTSVTIIPAERKLLNELEKRYIVHLVPIHNQVHKKTAEKKLLEDQIKKLDPTFSDSALSMIEIEVLRCYLAGDSLYSIGEDLGLTVPSVSIYLKNATSKLGVSTFRQTKLKCISMGIIQNPFLKSKLERPIPLSQRIKKMEISKSKAKYLKRGRPTKAEQLRRAGLLPEL</sequence>
<dbReference type="Gene3D" id="1.10.10.10">
    <property type="entry name" value="Winged helix-like DNA-binding domain superfamily/Winged helix DNA-binding domain"/>
    <property type="match status" value="1"/>
</dbReference>
<dbReference type="GO" id="GO:0003677">
    <property type="term" value="F:DNA binding"/>
    <property type="evidence" value="ECO:0007669"/>
    <property type="project" value="InterPro"/>
</dbReference>
<geneLocation type="plasmid" evidence="2 3">
    <name>pMsip01</name>
</geneLocation>
<dbReference type="SUPFAM" id="SSF46894">
    <property type="entry name" value="C-terminal effector domain of the bipartite response regulators"/>
    <property type="match status" value="1"/>
</dbReference>